<accession>A0ACC2PW88</accession>
<name>A0ACC2PW88_9HYME</name>
<reference evidence="1" key="1">
    <citation type="submission" date="2023-04" db="EMBL/GenBank/DDBJ databases">
        <title>A chromosome-level genome assembly of the parasitoid wasp Eretmocerus hayati.</title>
        <authorList>
            <person name="Zhong Y."/>
            <person name="Liu S."/>
            <person name="Liu Y."/>
        </authorList>
    </citation>
    <scope>NUCLEOTIDE SEQUENCE</scope>
    <source>
        <strain evidence="1">ZJU_SS_LIU_2023</strain>
    </source>
</reference>
<gene>
    <name evidence="1" type="ORF">QAD02_023187</name>
</gene>
<sequence length="241" mass="27678">MCTCEESDKEKVGLFNLRDVTSEVELNYVVVGMRITEVNHVVHIQIQQGKLMEYGTVSMSSIAWKPVEDFSYSDKTVKSGRDYHPISWYKRTFCMDQLQSPPNHVITGFRFKLINNYMRFEIRVNKFNFARGKLFVDEYQWISNKQGVSERPMIDLQAPDPIKLNETLTNQCFKFNTSRFEEDAGQTTIPDLELSSIEPVPATPLGGARIILKNPEQSQSLSFSLLTYDIGPHFTDSIENS</sequence>
<organism evidence="1 2">
    <name type="scientific">Eretmocerus hayati</name>
    <dbReference type="NCBI Taxonomy" id="131215"/>
    <lineage>
        <taxon>Eukaryota</taxon>
        <taxon>Metazoa</taxon>
        <taxon>Ecdysozoa</taxon>
        <taxon>Arthropoda</taxon>
        <taxon>Hexapoda</taxon>
        <taxon>Insecta</taxon>
        <taxon>Pterygota</taxon>
        <taxon>Neoptera</taxon>
        <taxon>Endopterygota</taxon>
        <taxon>Hymenoptera</taxon>
        <taxon>Apocrita</taxon>
        <taxon>Proctotrupomorpha</taxon>
        <taxon>Chalcidoidea</taxon>
        <taxon>Aphelinidae</taxon>
        <taxon>Aphelininae</taxon>
        <taxon>Eretmocerus</taxon>
    </lineage>
</organism>
<evidence type="ECO:0000313" key="1">
    <source>
        <dbReference type="EMBL" id="KAJ8687393.1"/>
    </source>
</evidence>
<protein>
    <submittedName>
        <fullName evidence="1">Uncharacterized protein</fullName>
    </submittedName>
</protein>
<evidence type="ECO:0000313" key="2">
    <source>
        <dbReference type="Proteomes" id="UP001239111"/>
    </source>
</evidence>
<dbReference type="Proteomes" id="UP001239111">
    <property type="component" value="Chromosome 1"/>
</dbReference>
<dbReference type="EMBL" id="CM056741">
    <property type="protein sequence ID" value="KAJ8687393.1"/>
    <property type="molecule type" value="Genomic_DNA"/>
</dbReference>
<proteinExistence type="predicted"/>
<keyword evidence="2" id="KW-1185">Reference proteome</keyword>
<comment type="caution">
    <text evidence="1">The sequence shown here is derived from an EMBL/GenBank/DDBJ whole genome shotgun (WGS) entry which is preliminary data.</text>
</comment>